<gene>
    <name evidence="2" type="ORF">ILUMI_11453</name>
</gene>
<organism evidence="2 3">
    <name type="scientific">Ignelater luminosus</name>
    <name type="common">Cucubano</name>
    <name type="synonym">Pyrophorus luminosus</name>
    <dbReference type="NCBI Taxonomy" id="2038154"/>
    <lineage>
        <taxon>Eukaryota</taxon>
        <taxon>Metazoa</taxon>
        <taxon>Ecdysozoa</taxon>
        <taxon>Arthropoda</taxon>
        <taxon>Hexapoda</taxon>
        <taxon>Insecta</taxon>
        <taxon>Pterygota</taxon>
        <taxon>Neoptera</taxon>
        <taxon>Endopterygota</taxon>
        <taxon>Coleoptera</taxon>
        <taxon>Polyphaga</taxon>
        <taxon>Elateriformia</taxon>
        <taxon>Elateroidea</taxon>
        <taxon>Elateridae</taxon>
        <taxon>Agrypninae</taxon>
        <taxon>Pyrophorini</taxon>
        <taxon>Ignelater</taxon>
    </lineage>
</organism>
<dbReference type="Proteomes" id="UP000801492">
    <property type="component" value="Unassembled WGS sequence"/>
</dbReference>
<feature type="region of interest" description="Disordered" evidence="1">
    <location>
        <begin position="80"/>
        <end position="99"/>
    </location>
</feature>
<reference evidence="2" key="1">
    <citation type="submission" date="2019-08" db="EMBL/GenBank/DDBJ databases">
        <title>The genome of the North American firefly Photinus pyralis.</title>
        <authorList>
            <consortium name="Photinus pyralis genome working group"/>
            <person name="Fallon T.R."/>
            <person name="Sander Lower S.E."/>
            <person name="Weng J.-K."/>
        </authorList>
    </citation>
    <scope>NUCLEOTIDE SEQUENCE</scope>
    <source>
        <strain evidence="2">TRF0915ILg1</strain>
        <tissue evidence="2">Whole body</tissue>
    </source>
</reference>
<comment type="caution">
    <text evidence="2">The sequence shown here is derived from an EMBL/GenBank/DDBJ whole genome shotgun (WGS) entry which is preliminary data.</text>
</comment>
<evidence type="ECO:0000256" key="1">
    <source>
        <dbReference type="SAM" id="MobiDB-lite"/>
    </source>
</evidence>
<evidence type="ECO:0000313" key="3">
    <source>
        <dbReference type="Proteomes" id="UP000801492"/>
    </source>
</evidence>
<protein>
    <submittedName>
        <fullName evidence="2">Uncharacterized protein</fullName>
    </submittedName>
</protein>
<sequence length="143" mass="16490">MDSSSSEYIPSEKERPGKNVSNINNVHNRLQLNNENQKRKRKKQRRDMRVGTTEHTVCKKAFCSFHRISKHRVTSVAINLKNNNPTPEQDGRGSHRNRPNEIGNEIIAQIDEHIRSFPRRRGILIIVDTVTKKGTACLRRGIL</sequence>
<proteinExistence type="predicted"/>
<accession>A0A8K0GD84</accession>
<name>A0A8K0GD84_IGNLU</name>
<feature type="region of interest" description="Disordered" evidence="1">
    <location>
        <begin position="1"/>
        <end position="22"/>
    </location>
</feature>
<keyword evidence="3" id="KW-1185">Reference proteome</keyword>
<dbReference type="EMBL" id="VTPC01006729">
    <property type="protein sequence ID" value="KAF2894721.1"/>
    <property type="molecule type" value="Genomic_DNA"/>
</dbReference>
<dbReference type="AlphaFoldDB" id="A0A8K0GD84"/>
<evidence type="ECO:0000313" key="2">
    <source>
        <dbReference type="EMBL" id="KAF2894721.1"/>
    </source>
</evidence>
<dbReference type="OrthoDB" id="6781428at2759"/>